<evidence type="ECO:0000313" key="6">
    <source>
        <dbReference type="EMBL" id="RKQ92930.1"/>
    </source>
</evidence>
<keyword evidence="3 5" id="KW-0520">NAD</keyword>
<dbReference type="InterPro" id="IPR042081">
    <property type="entry name" value="RNA_2'-PTrans_C"/>
</dbReference>
<accession>A0A660LG87</accession>
<dbReference type="EC" id="2.7.1.-" evidence="5"/>
<dbReference type="PANTHER" id="PTHR12684">
    <property type="entry name" value="PUTATIVE PHOSPHOTRANSFERASE"/>
    <property type="match status" value="1"/>
</dbReference>
<dbReference type="SUPFAM" id="SSF56399">
    <property type="entry name" value="ADP-ribosylation"/>
    <property type="match status" value="1"/>
</dbReference>
<dbReference type="InterPro" id="IPR042080">
    <property type="entry name" value="RNA_2'-PTrans_N"/>
</dbReference>
<organism evidence="6 7">
    <name type="scientific">Solirubrobacter pauli</name>
    <dbReference type="NCBI Taxonomy" id="166793"/>
    <lineage>
        <taxon>Bacteria</taxon>
        <taxon>Bacillati</taxon>
        <taxon>Actinomycetota</taxon>
        <taxon>Thermoleophilia</taxon>
        <taxon>Solirubrobacterales</taxon>
        <taxon>Solirubrobacteraceae</taxon>
        <taxon>Solirubrobacter</taxon>
    </lineage>
</organism>
<dbReference type="GO" id="GO:0000215">
    <property type="term" value="F:tRNA 2'-phosphotransferase activity"/>
    <property type="evidence" value="ECO:0007669"/>
    <property type="project" value="TreeGrafter"/>
</dbReference>
<dbReference type="Proteomes" id="UP000278962">
    <property type="component" value="Unassembled WGS sequence"/>
</dbReference>
<dbReference type="OrthoDB" id="4537997at2"/>
<dbReference type="EMBL" id="RBIL01000001">
    <property type="protein sequence ID" value="RKQ92930.1"/>
    <property type="molecule type" value="Genomic_DNA"/>
</dbReference>
<dbReference type="Pfam" id="PF01885">
    <property type="entry name" value="PTS_2-RNA"/>
    <property type="match status" value="1"/>
</dbReference>
<proteinExistence type="inferred from homology"/>
<dbReference type="AlphaFoldDB" id="A0A660LG87"/>
<dbReference type="Gene3D" id="3.20.170.30">
    <property type="match status" value="1"/>
</dbReference>
<gene>
    <name evidence="5" type="primary">kptA</name>
    <name evidence="6" type="ORF">C8N24_2786</name>
</gene>
<dbReference type="HAMAP" id="MF_00299">
    <property type="entry name" value="KptA"/>
    <property type="match status" value="1"/>
</dbReference>
<reference evidence="6 7" key="1">
    <citation type="submission" date="2018-10" db="EMBL/GenBank/DDBJ databases">
        <title>Genomic Encyclopedia of Archaeal and Bacterial Type Strains, Phase II (KMG-II): from individual species to whole genera.</title>
        <authorList>
            <person name="Goeker M."/>
        </authorList>
    </citation>
    <scope>NUCLEOTIDE SEQUENCE [LARGE SCALE GENOMIC DNA]</scope>
    <source>
        <strain evidence="6 7">DSM 14954</strain>
    </source>
</reference>
<keyword evidence="7" id="KW-1185">Reference proteome</keyword>
<evidence type="ECO:0000256" key="5">
    <source>
        <dbReference type="HAMAP-Rule" id="MF_00299"/>
    </source>
</evidence>
<evidence type="ECO:0000256" key="4">
    <source>
        <dbReference type="ARBA" id="ARBA00025212"/>
    </source>
</evidence>
<evidence type="ECO:0000256" key="3">
    <source>
        <dbReference type="ARBA" id="ARBA00023027"/>
    </source>
</evidence>
<dbReference type="RefSeq" id="WP_121250698.1">
    <property type="nucleotide sequence ID" value="NZ_RBIL01000001.1"/>
</dbReference>
<comment type="function">
    <text evidence="4 5">Removes the 2'-phosphate from RNA via an intermediate in which the phosphate is ADP-ribosylated by NAD followed by a presumed transesterification to release the RNA and generate ADP-ribose 1''-2''-cyclic phosphate (APPR&gt;P). May function as an ADP-ribosylase.</text>
</comment>
<comment type="similarity">
    <text evidence="1 5">Belongs to the KptA/TPT1 family.</text>
</comment>
<dbReference type="GO" id="GO:0006388">
    <property type="term" value="P:tRNA splicing, via endonucleolytic cleavage and ligation"/>
    <property type="evidence" value="ECO:0007669"/>
    <property type="project" value="UniProtKB-UniRule"/>
</dbReference>
<dbReference type="Gene3D" id="1.10.10.970">
    <property type="entry name" value="RNA 2'-phosphotransferase, Tpt1/KptA family, N-terminal domain"/>
    <property type="match status" value="1"/>
</dbReference>
<dbReference type="PANTHER" id="PTHR12684:SF2">
    <property type="entry name" value="TRNA 2'-PHOSPHOTRANSFERASE 1"/>
    <property type="match status" value="1"/>
</dbReference>
<dbReference type="NCBIfam" id="NF002014">
    <property type="entry name" value="PRK00819.1-4"/>
    <property type="match status" value="1"/>
</dbReference>
<dbReference type="InterPro" id="IPR002745">
    <property type="entry name" value="Ptrans_KptA/Tpt1"/>
</dbReference>
<name>A0A660LG87_9ACTN</name>
<keyword evidence="2 5" id="KW-0808">Transferase</keyword>
<comment type="caution">
    <text evidence="6">The sequence shown here is derived from an EMBL/GenBank/DDBJ whole genome shotgun (WGS) entry which is preliminary data.</text>
</comment>
<dbReference type="GO" id="GO:0003950">
    <property type="term" value="F:NAD+ poly-ADP-ribosyltransferase activity"/>
    <property type="evidence" value="ECO:0007669"/>
    <property type="project" value="InterPro"/>
</dbReference>
<evidence type="ECO:0000313" key="7">
    <source>
        <dbReference type="Proteomes" id="UP000278962"/>
    </source>
</evidence>
<protein>
    <recommendedName>
        <fullName evidence="5">Probable RNA 2'-phosphotransferase</fullName>
        <ecNumber evidence="5">2.7.1.-</ecNumber>
    </recommendedName>
</protein>
<evidence type="ECO:0000256" key="1">
    <source>
        <dbReference type="ARBA" id="ARBA00009836"/>
    </source>
</evidence>
<dbReference type="InterPro" id="IPR022928">
    <property type="entry name" value="RNA_2'-PTrans_KptA"/>
</dbReference>
<evidence type="ECO:0000256" key="2">
    <source>
        <dbReference type="ARBA" id="ARBA00022679"/>
    </source>
</evidence>
<sequence length="181" mass="19838">MDDRRRVKVSKYLSKHLRHDPERLGLTLAPGGWVGVDELLRACGAHRFAVTRAELDEVVAKSEKQRFAFDETGERIRANQGHSVAVDLQLEPTAPPEQLYHGTGAGSVDSILATGLERRGRHHVHLSADAETARRVGMRHGRPVVLSVAAGEMARAGHAFFVSTNGVWLVDAVPPAFLRRA</sequence>